<evidence type="ECO:0000256" key="1">
    <source>
        <dbReference type="SAM" id="Phobius"/>
    </source>
</evidence>
<name>A0ABX7R1B6_9GAMM</name>
<dbReference type="EMBL" id="CP071502">
    <property type="protein sequence ID" value="QSX37592.1"/>
    <property type="molecule type" value="Genomic_DNA"/>
</dbReference>
<dbReference type="InterPro" id="IPR010295">
    <property type="entry name" value="DUF898"/>
</dbReference>
<dbReference type="RefSeq" id="WP_207380787.1">
    <property type="nucleotide sequence ID" value="NZ_CP071502.1"/>
</dbReference>
<evidence type="ECO:0000313" key="3">
    <source>
        <dbReference type="Proteomes" id="UP000663207"/>
    </source>
</evidence>
<feature type="transmembrane region" description="Helical" evidence="1">
    <location>
        <begin position="138"/>
        <end position="165"/>
    </location>
</feature>
<keyword evidence="1" id="KW-0472">Membrane</keyword>
<keyword evidence="1" id="KW-1133">Transmembrane helix</keyword>
<organism evidence="2 3">
    <name type="scientific">Shewanella sedimentimangrovi</name>
    <dbReference type="NCBI Taxonomy" id="2814293"/>
    <lineage>
        <taxon>Bacteria</taxon>
        <taxon>Pseudomonadati</taxon>
        <taxon>Pseudomonadota</taxon>
        <taxon>Gammaproteobacteria</taxon>
        <taxon>Alteromonadales</taxon>
        <taxon>Shewanellaceae</taxon>
        <taxon>Shewanella</taxon>
    </lineage>
</organism>
<feature type="transmembrane region" description="Helical" evidence="1">
    <location>
        <begin position="171"/>
        <end position="202"/>
    </location>
</feature>
<gene>
    <name evidence="2" type="ORF">JYB85_01725</name>
</gene>
<reference evidence="2 3" key="1">
    <citation type="submission" date="2021-03" db="EMBL/GenBank/DDBJ databases">
        <title>Novel species identification of genus Shewanella.</title>
        <authorList>
            <person name="Liu G."/>
            <person name="Zhang Q."/>
        </authorList>
    </citation>
    <scope>NUCLEOTIDE SEQUENCE [LARGE SCALE GENOMIC DNA]</scope>
    <source>
        <strain evidence="2 3">FJAT-52962</strain>
    </source>
</reference>
<feature type="transmembrane region" description="Helical" evidence="1">
    <location>
        <begin position="315"/>
        <end position="339"/>
    </location>
</feature>
<protein>
    <submittedName>
        <fullName evidence="2">DUF898 domain-containing protein</fullName>
    </submittedName>
</protein>
<proteinExistence type="predicted"/>
<keyword evidence="1" id="KW-0812">Transmembrane</keyword>
<feature type="transmembrane region" description="Helical" evidence="1">
    <location>
        <begin position="96"/>
        <end position="117"/>
    </location>
</feature>
<feature type="transmembrane region" description="Helical" evidence="1">
    <location>
        <begin position="269"/>
        <end position="295"/>
    </location>
</feature>
<dbReference type="Proteomes" id="UP000663207">
    <property type="component" value="Chromosome"/>
</dbReference>
<dbReference type="Pfam" id="PF05987">
    <property type="entry name" value="DUF898"/>
    <property type="match status" value="1"/>
</dbReference>
<feature type="transmembrane region" description="Helical" evidence="1">
    <location>
        <begin position="24"/>
        <end position="45"/>
    </location>
</feature>
<keyword evidence="3" id="KW-1185">Reference proteome</keyword>
<feature type="transmembrane region" description="Helical" evidence="1">
    <location>
        <begin position="66"/>
        <end position="90"/>
    </location>
</feature>
<sequence length="395" mass="42824">MQMDPPANRPTHHFNFHGNGAEYFGIWIVNLLLSIVTLGIYSAWAKVRTNNYFYGNTELDGDRFEYLATPMQILIGRIIAIVAVILWMTLSQMSPKLAIGLALLLALAFPVLAARNLRFDARMTRFRNLRFDFAGSYVGAYVVFLLFPILAYGLIALCFGLVAWGASMHSVAIIVVGVIAAIGAGIFGYGLTMAAVASYVINGYRYGTSKFKGKIAISAYVKIALGAATALVLSMLLIALAMLPIGLSELVQAAMQGASMEDIQQDRQLAMTLAGMMFGGYLALLLAGLLVFAFVKVKIRNYVLGQVQLENKLQLGSNLTVAGFLGLVVTNLLLTAFTLGLGRPWVEVRTARYLANHTQVSGDMGFTEARDHNGGRDNAIADEMVDAFDLNIAVI</sequence>
<evidence type="ECO:0000313" key="2">
    <source>
        <dbReference type="EMBL" id="QSX37592.1"/>
    </source>
</evidence>
<feature type="transmembrane region" description="Helical" evidence="1">
    <location>
        <begin position="223"/>
        <end position="245"/>
    </location>
</feature>
<accession>A0ABX7R1B6</accession>